<dbReference type="Proteomes" id="UP001385951">
    <property type="component" value="Unassembled WGS sequence"/>
</dbReference>
<dbReference type="PANTHER" id="PTHR38248:SF2">
    <property type="entry name" value="FUNK1 11"/>
    <property type="match status" value="1"/>
</dbReference>
<dbReference type="InterPro" id="IPR040976">
    <property type="entry name" value="Pkinase_fungal"/>
</dbReference>
<sequence length="654" mass="74430">MEKHISGTPVDSWLELWLPGKDLDLDNLPEEFSNKKFHFQDLIFDSKKKDSIKNESQLYPKLCEVIQNVFDLAHHEKGTGPRLVIKDTSRMKEHSPTNNRPDGSVYLESDEEAYMLTPAELETSKGSDERKPFMARPALSKSIMPLEIKLHPSTEAFKVNEKGELILPDSATSIQTRGQLFEYCISIFGRQSRQHLFAVHVFRNMVTLLALDRVNVTAAVPFDYVKEPLKLLTFFYRLALSDSSALGFDPITTLASDKEKAILYDFLPVVDPSKKKPAALSRIHCRLVPNEVAHHLSEYEDSRQLIYITLHAVHAHYRAWTMSGILHSDVSGSNIMIAYPGNFVVGILIDWDICEFSEDLEQIRVRNGNRSGTWPFISGLRLQYPKKPHELSDDIESFIHIITWHALCYHKHSLSSIPQDLALRVHSWFLDVQLDVDGLYYGCLAKFESIVGGHPGFELLDDPIFNQLIQDLYRLAQEHYKAIDRSDFERFRPTYPLTREQTTDDSNEKVLSVGAPPGVKITAFDDEDDYESNATHVPPADQPKSTSTLEDHKRLRRIFRYYVNTLKGEWKGTAKVNNQFRRLPNVNFTDEQGVVVGTNVSRTKASSGSRKRYAGDILVTKSKRSKRTASSGAASYDGLDSVRERDYVELTCST</sequence>
<protein>
    <recommendedName>
        <fullName evidence="2">Fungal-type protein kinase domain-containing protein</fullName>
    </recommendedName>
</protein>
<keyword evidence="4" id="KW-1185">Reference proteome</keyword>
<comment type="caution">
    <text evidence="3">The sequence shown here is derived from an EMBL/GenBank/DDBJ whole genome shotgun (WGS) entry which is preliminary data.</text>
</comment>
<dbReference type="Pfam" id="PF17667">
    <property type="entry name" value="Pkinase_fungal"/>
    <property type="match status" value="2"/>
</dbReference>
<feature type="region of interest" description="Disordered" evidence="1">
    <location>
        <begin position="86"/>
        <end position="105"/>
    </location>
</feature>
<feature type="compositionally biased region" description="Basic and acidic residues" evidence="1">
    <location>
        <begin position="86"/>
        <end position="95"/>
    </location>
</feature>
<evidence type="ECO:0000256" key="1">
    <source>
        <dbReference type="SAM" id="MobiDB-lite"/>
    </source>
</evidence>
<dbReference type="AlphaFoldDB" id="A0AAW0G8B2"/>
<accession>A0AAW0G8B2</accession>
<evidence type="ECO:0000313" key="4">
    <source>
        <dbReference type="Proteomes" id="UP001385951"/>
    </source>
</evidence>
<feature type="domain" description="Fungal-type protein kinase" evidence="2">
    <location>
        <begin position="275"/>
        <end position="404"/>
    </location>
</feature>
<organism evidence="3 4">
    <name type="scientific">Cerrena zonata</name>
    <dbReference type="NCBI Taxonomy" id="2478898"/>
    <lineage>
        <taxon>Eukaryota</taxon>
        <taxon>Fungi</taxon>
        <taxon>Dikarya</taxon>
        <taxon>Basidiomycota</taxon>
        <taxon>Agaricomycotina</taxon>
        <taxon>Agaricomycetes</taxon>
        <taxon>Polyporales</taxon>
        <taxon>Cerrenaceae</taxon>
        <taxon>Cerrena</taxon>
    </lineage>
</organism>
<dbReference type="SUPFAM" id="SSF56112">
    <property type="entry name" value="Protein kinase-like (PK-like)"/>
    <property type="match status" value="1"/>
</dbReference>
<dbReference type="InterPro" id="IPR011009">
    <property type="entry name" value="Kinase-like_dom_sf"/>
</dbReference>
<evidence type="ECO:0000259" key="2">
    <source>
        <dbReference type="Pfam" id="PF17667"/>
    </source>
</evidence>
<gene>
    <name evidence="3" type="ORF">QCA50_007378</name>
</gene>
<dbReference type="EMBL" id="JASBNA010000008">
    <property type="protein sequence ID" value="KAK7689586.1"/>
    <property type="molecule type" value="Genomic_DNA"/>
</dbReference>
<proteinExistence type="predicted"/>
<feature type="domain" description="Fungal-type protein kinase" evidence="2">
    <location>
        <begin position="172"/>
        <end position="260"/>
    </location>
</feature>
<evidence type="ECO:0000313" key="3">
    <source>
        <dbReference type="EMBL" id="KAK7689586.1"/>
    </source>
</evidence>
<name>A0AAW0G8B2_9APHY</name>
<reference evidence="3 4" key="1">
    <citation type="submission" date="2022-09" db="EMBL/GenBank/DDBJ databases">
        <authorList>
            <person name="Palmer J.M."/>
        </authorList>
    </citation>
    <scope>NUCLEOTIDE SEQUENCE [LARGE SCALE GENOMIC DNA]</scope>
    <source>
        <strain evidence="3 4">DSM 7382</strain>
    </source>
</reference>
<dbReference type="PANTHER" id="PTHR38248">
    <property type="entry name" value="FUNK1 6"/>
    <property type="match status" value="1"/>
</dbReference>